<evidence type="ECO:0000256" key="1">
    <source>
        <dbReference type="ARBA" id="ARBA00007843"/>
    </source>
</evidence>
<keyword evidence="4" id="KW-1185">Reference proteome</keyword>
<name>A0AAE1VS82_9SOLA</name>
<dbReference type="PANTHER" id="PTHR33985:SF5">
    <property type="entry name" value="FASCICLIN-LIKE ARABINOGALACTAN FAMILY PROTEIN"/>
    <property type="match status" value="1"/>
</dbReference>
<dbReference type="PROSITE" id="PS50213">
    <property type="entry name" value="FAS1"/>
    <property type="match status" value="1"/>
</dbReference>
<dbReference type="Proteomes" id="UP001291623">
    <property type="component" value="Unassembled WGS sequence"/>
</dbReference>
<evidence type="ECO:0000259" key="2">
    <source>
        <dbReference type="PROSITE" id="PS50213"/>
    </source>
</evidence>
<protein>
    <recommendedName>
        <fullName evidence="2">FAS1 domain-containing protein</fullName>
    </recommendedName>
</protein>
<organism evidence="3 4">
    <name type="scientific">Anisodus tanguticus</name>
    <dbReference type="NCBI Taxonomy" id="243964"/>
    <lineage>
        <taxon>Eukaryota</taxon>
        <taxon>Viridiplantae</taxon>
        <taxon>Streptophyta</taxon>
        <taxon>Embryophyta</taxon>
        <taxon>Tracheophyta</taxon>
        <taxon>Spermatophyta</taxon>
        <taxon>Magnoliopsida</taxon>
        <taxon>eudicotyledons</taxon>
        <taxon>Gunneridae</taxon>
        <taxon>Pentapetalae</taxon>
        <taxon>asterids</taxon>
        <taxon>lamiids</taxon>
        <taxon>Solanales</taxon>
        <taxon>Solanaceae</taxon>
        <taxon>Solanoideae</taxon>
        <taxon>Hyoscyameae</taxon>
        <taxon>Anisodus</taxon>
    </lineage>
</organism>
<feature type="domain" description="FAS1" evidence="2">
    <location>
        <begin position="78"/>
        <end position="201"/>
    </location>
</feature>
<proteinExistence type="inferred from homology"/>
<dbReference type="SMART" id="SM00554">
    <property type="entry name" value="FAS1"/>
    <property type="match status" value="1"/>
</dbReference>
<dbReference type="EMBL" id="JAVYJV010000005">
    <property type="protein sequence ID" value="KAK4370390.1"/>
    <property type="molecule type" value="Genomic_DNA"/>
</dbReference>
<sequence length="350" mass="39368">MVIRNERTISPNDFDLYLNDTHFDISFLKSLPKKAEKSNLKVNNGETKIVSLSSTHQQPLSPPPPPQLTQREIQEQQLSNILSALIGEGDFTGWANLLSSADLSSLPLTATFFILGNDTMSNLHNSLDPFLIAYHIIPQRLSFSDLQQFKPITRIPTLLPSKYIVETNNSVSNYTIDGSHITYPDVYVNSDFTVYGVDIVLEYSVYDLQQFKPNTYIPTLLPSKYVVVTNNFVSNYTIDGSHITYPDVYVNSDFTVYGVDIVLEYSVYSVDPLFSPPDLSPPMNYNVPVNNGETKIVSLSSTHQQPLSPPPPPQLTHREIQEQQLSNILSALIGEGDFTEYLKTFHGLWK</sequence>
<accession>A0AAE1VS82</accession>
<evidence type="ECO:0000313" key="3">
    <source>
        <dbReference type="EMBL" id="KAK4370390.1"/>
    </source>
</evidence>
<comment type="caution">
    <text evidence="3">The sequence shown here is derived from an EMBL/GenBank/DDBJ whole genome shotgun (WGS) entry which is preliminary data.</text>
</comment>
<gene>
    <name evidence="3" type="ORF">RND71_009865</name>
</gene>
<dbReference type="Gene3D" id="2.30.180.10">
    <property type="entry name" value="FAS1 domain"/>
    <property type="match status" value="1"/>
</dbReference>
<dbReference type="InterPro" id="IPR052806">
    <property type="entry name" value="Fasciclin-like_AGP"/>
</dbReference>
<dbReference type="SUPFAM" id="SSF82153">
    <property type="entry name" value="FAS1 domain"/>
    <property type="match status" value="1"/>
</dbReference>
<dbReference type="InterPro" id="IPR036378">
    <property type="entry name" value="FAS1_dom_sf"/>
</dbReference>
<dbReference type="FunFam" id="2.30.180.10:FF:000046">
    <property type="entry name" value="Fasciclin-like arabinogalactan family protein"/>
    <property type="match status" value="1"/>
</dbReference>
<dbReference type="AlphaFoldDB" id="A0AAE1VS82"/>
<dbReference type="PANTHER" id="PTHR33985">
    <property type="entry name" value="OS02G0491300 PROTEIN-RELATED"/>
    <property type="match status" value="1"/>
</dbReference>
<comment type="similarity">
    <text evidence="1">Belongs to the fasciclin-like AGP family.</text>
</comment>
<evidence type="ECO:0000313" key="4">
    <source>
        <dbReference type="Proteomes" id="UP001291623"/>
    </source>
</evidence>
<reference evidence="3" key="1">
    <citation type="submission" date="2023-12" db="EMBL/GenBank/DDBJ databases">
        <title>Genome assembly of Anisodus tanguticus.</title>
        <authorList>
            <person name="Wang Y.-J."/>
        </authorList>
    </citation>
    <scope>NUCLEOTIDE SEQUENCE</scope>
    <source>
        <strain evidence="3">KB-2021</strain>
        <tissue evidence="3">Leaf</tissue>
    </source>
</reference>
<dbReference type="InterPro" id="IPR000782">
    <property type="entry name" value="FAS1_domain"/>
</dbReference>